<evidence type="ECO:0000259" key="6">
    <source>
        <dbReference type="PROSITE" id="PS50977"/>
    </source>
</evidence>
<dbReference type="Pfam" id="PF21597">
    <property type="entry name" value="TetR_C_43"/>
    <property type="match status" value="1"/>
</dbReference>
<accession>A0A5N0E4P6</accession>
<dbReference type="OrthoDB" id="9795011at2"/>
<keyword evidence="8" id="KW-1185">Reference proteome</keyword>
<proteinExistence type="predicted"/>
<keyword evidence="3" id="KW-0804">Transcription</keyword>
<gene>
    <name evidence="7" type="ORF">F3087_36575</name>
</gene>
<dbReference type="EMBL" id="VXLC01000024">
    <property type="protein sequence ID" value="KAA8883936.1"/>
    <property type="molecule type" value="Genomic_DNA"/>
</dbReference>
<feature type="domain" description="HTH tetR-type" evidence="6">
    <location>
        <begin position="27"/>
        <end position="85"/>
    </location>
</feature>
<sequence>MSVYPDDLSGQVSASVKGGETRRSDAQRNRERILEAARELVREPGELKLNAVAKACGIGQGTLYRHFPTREHLLAEVYRRDVEALVEAAPHLLTTHQPVDALAEWFDRVATYARLKRDIFAAVEAATWQDLAAHSRGPIGDAIELLLAAGRANGTIRPDAEARDIIILISWLSRLDNTELDTRAPRLLSILINGLRTPQ</sequence>
<feature type="compositionally biased region" description="Basic and acidic residues" evidence="5">
    <location>
        <begin position="19"/>
        <end position="29"/>
    </location>
</feature>
<dbReference type="InterPro" id="IPR036271">
    <property type="entry name" value="Tet_transcr_reg_TetR-rel_C_sf"/>
</dbReference>
<evidence type="ECO:0000256" key="2">
    <source>
        <dbReference type="ARBA" id="ARBA00023125"/>
    </source>
</evidence>
<dbReference type="InterPro" id="IPR009057">
    <property type="entry name" value="Homeodomain-like_sf"/>
</dbReference>
<evidence type="ECO:0000256" key="4">
    <source>
        <dbReference type="PROSITE-ProRule" id="PRU00335"/>
    </source>
</evidence>
<feature type="DNA-binding region" description="H-T-H motif" evidence="4">
    <location>
        <begin position="48"/>
        <end position="67"/>
    </location>
</feature>
<dbReference type="InterPro" id="IPR050109">
    <property type="entry name" value="HTH-type_TetR-like_transc_reg"/>
</dbReference>
<comment type="caution">
    <text evidence="7">The sequence shown here is derived from an EMBL/GenBank/DDBJ whole genome shotgun (WGS) entry which is preliminary data.</text>
</comment>
<dbReference type="Gene3D" id="1.10.357.10">
    <property type="entry name" value="Tetracycline Repressor, domain 2"/>
    <property type="match status" value="1"/>
</dbReference>
<evidence type="ECO:0000313" key="7">
    <source>
        <dbReference type="EMBL" id="KAA8883936.1"/>
    </source>
</evidence>
<reference evidence="7 8" key="1">
    <citation type="submission" date="2019-09" db="EMBL/GenBank/DDBJ databases">
        <authorList>
            <person name="Wang X."/>
        </authorList>
    </citation>
    <scope>NUCLEOTIDE SEQUENCE [LARGE SCALE GENOMIC DNA]</scope>
    <source>
        <strain evidence="7 8">CICC 11023</strain>
    </source>
</reference>
<evidence type="ECO:0000256" key="3">
    <source>
        <dbReference type="ARBA" id="ARBA00023163"/>
    </source>
</evidence>
<dbReference type="PANTHER" id="PTHR30055">
    <property type="entry name" value="HTH-TYPE TRANSCRIPTIONAL REGULATOR RUTR"/>
    <property type="match status" value="1"/>
</dbReference>
<dbReference type="RefSeq" id="WP_150406710.1">
    <property type="nucleotide sequence ID" value="NZ_VXLC01000024.1"/>
</dbReference>
<dbReference type="Pfam" id="PF00440">
    <property type="entry name" value="TetR_N"/>
    <property type="match status" value="1"/>
</dbReference>
<dbReference type="AlphaFoldDB" id="A0A5N0E4P6"/>
<organism evidence="7 8">
    <name type="scientific">Nocardia colli</name>
    <dbReference type="NCBI Taxonomy" id="2545717"/>
    <lineage>
        <taxon>Bacteria</taxon>
        <taxon>Bacillati</taxon>
        <taxon>Actinomycetota</taxon>
        <taxon>Actinomycetes</taxon>
        <taxon>Mycobacteriales</taxon>
        <taxon>Nocardiaceae</taxon>
        <taxon>Nocardia</taxon>
    </lineage>
</organism>
<dbReference type="PROSITE" id="PS50977">
    <property type="entry name" value="HTH_TETR_2"/>
    <property type="match status" value="1"/>
</dbReference>
<evidence type="ECO:0000256" key="5">
    <source>
        <dbReference type="SAM" id="MobiDB-lite"/>
    </source>
</evidence>
<dbReference type="SUPFAM" id="SSF46689">
    <property type="entry name" value="Homeodomain-like"/>
    <property type="match status" value="1"/>
</dbReference>
<dbReference type="SUPFAM" id="SSF48498">
    <property type="entry name" value="Tetracyclin repressor-like, C-terminal domain"/>
    <property type="match status" value="1"/>
</dbReference>
<dbReference type="GO" id="GO:0000976">
    <property type="term" value="F:transcription cis-regulatory region binding"/>
    <property type="evidence" value="ECO:0007669"/>
    <property type="project" value="TreeGrafter"/>
</dbReference>
<keyword evidence="1" id="KW-0805">Transcription regulation</keyword>
<dbReference type="InterPro" id="IPR001647">
    <property type="entry name" value="HTH_TetR"/>
</dbReference>
<dbReference type="Proteomes" id="UP000323876">
    <property type="component" value="Unassembled WGS sequence"/>
</dbReference>
<evidence type="ECO:0000256" key="1">
    <source>
        <dbReference type="ARBA" id="ARBA00023015"/>
    </source>
</evidence>
<dbReference type="PANTHER" id="PTHR30055:SF234">
    <property type="entry name" value="HTH-TYPE TRANSCRIPTIONAL REGULATOR BETI"/>
    <property type="match status" value="1"/>
</dbReference>
<protein>
    <submittedName>
        <fullName evidence="7">TetR/AcrR family transcriptional regulator</fullName>
    </submittedName>
</protein>
<dbReference type="GO" id="GO:0003700">
    <property type="term" value="F:DNA-binding transcription factor activity"/>
    <property type="evidence" value="ECO:0007669"/>
    <property type="project" value="TreeGrafter"/>
</dbReference>
<dbReference type="InterPro" id="IPR049445">
    <property type="entry name" value="TetR_SbtR-like_C"/>
</dbReference>
<feature type="region of interest" description="Disordered" evidence="5">
    <location>
        <begin position="1"/>
        <end position="29"/>
    </location>
</feature>
<keyword evidence="2 4" id="KW-0238">DNA-binding</keyword>
<evidence type="ECO:0000313" key="8">
    <source>
        <dbReference type="Proteomes" id="UP000323876"/>
    </source>
</evidence>
<name>A0A5N0E4P6_9NOCA</name>